<keyword evidence="4" id="KW-0479">Metal-binding</keyword>
<keyword evidence="11" id="KW-1185">Reference proteome</keyword>
<keyword evidence="5" id="KW-0249">Electron transport</keyword>
<sequence>MSHEERDAPAAARESAAVFKVQFEDGGDAFTVGPDEALLHAAARAGIELPSSCRNGTCRTCMCQLVSGEVGYKIRWPGLLPEEKAAGWILPCIAHAQSDLVLRRDRPRIDWRHQRDQ</sequence>
<evidence type="ECO:0000259" key="9">
    <source>
        <dbReference type="PROSITE" id="PS51085"/>
    </source>
</evidence>
<evidence type="ECO:0000256" key="1">
    <source>
        <dbReference type="ARBA" id="ARBA00007874"/>
    </source>
</evidence>
<dbReference type="InterPro" id="IPR001041">
    <property type="entry name" value="2Fe-2S_ferredoxin-type"/>
</dbReference>
<dbReference type="Gene3D" id="3.10.20.30">
    <property type="match status" value="1"/>
</dbReference>
<dbReference type="EMBL" id="VTOX01000006">
    <property type="protein sequence ID" value="NKE67368.1"/>
    <property type="molecule type" value="Genomic_DNA"/>
</dbReference>
<comment type="similarity">
    <text evidence="1">Belongs to the 2Fe2S plant-type ferredoxin family.</text>
</comment>
<dbReference type="GO" id="GO:0046872">
    <property type="term" value="F:metal ion binding"/>
    <property type="evidence" value="ECO:0007669"/>
    <property type="project" value="UniProtKB-KW"/>
</dbReference>
<dbReference type="RefSeq" id="WP_168108499.1">
    <property type="nucleotide sequence ID" value="NZ_VTOX01000006.1"/>
</dbReference>
<dbReference type="PANTHER" id="PTHR43112">
    <property type="entry name" value="FERREDOXIN"/>
    <property type="match status" value="1"/>
</dbReference>
<keyword evidence="3" id="KW-0001">2Fe-2S</keyword>
<evidence type="ECO:0000256" key="8">
    <source>
        <dbReference type="ARBA" id="ARBA00034078"/>
    </source>
</evidence>
<dbReference type="GO" id="GO:0051537">
    <property type="term" value="F:2 iron, 2 sulfur cluster binding"/>
    <property type="evidence" value="ECO:0007669"/>
    <property type="project" value="UniProtKB-KW"/>
</dbReference>
<feature type="domain" description="2Fe-2S ferredoxin-type" evidence="9">
    <location>
        <begin position="19"/>
        <end position="108"/>
    </location>
</feature>
<evidence type="ECO:0000313" key="10">
    <source>
        <dbReference type="EMBL" id="NKE67368.1"/>
    </source>
</evidence>
<evidence type="ECO:0000256" key="2">
    <source>
        <dbReference type="ARBA" id="ARBA00022448"/>
    </source>
</evidence>
<evidence type="ECO:0000256" key="5">
    <source>
        <dbReference type="ARBA" id="ARBA00022982"/>
    </source>
</evidence>
<dbReference type="SUPFAM" id="SSF54292">
    <property type="entry name" value="2Fe-2S ferredoxin-like"/>
    <property type="match status" value="1"/>
</dbReference>
<protein>
    <submittedName>
        <fullName evidence="10">2Fe-2S iron-sulfur cluster binding domain-containing protein</fullName>
    </submittedName>
</protein>
<dbReference type="InterPro" id="IPR036010">
    <property type="entry name" value="2Fe-2S_ferredoxin-like_sf"/>
</dbReference>
<dbReference type="AlphaFoldDB" id="A0A7X6DHY7"/>
<evidence type="ECO:0000256" key="7">
    <source>
        <dbReference type="ARBA" id="ARBA00023014"/>
    </source>
</evidence>
<dbReference type="Proteomes" id="UP000521868">
    <property type="component" value="Unassembled WGS sequence"/>
</dbReference>
<dbReference type="PANTHER" id="PTHR43112:SF3">
    <property type="entry name" value="FERREDOXIN-2, CHLOROPLASTIC"/>
    <property type="match status" value="1"/>
</dbReference>
<organism evidence="10 11">
    <name type="scientific">Ramlibacter lithotrophicus</name>
    <dbReference type="NCBI Taxonomy" id="2606681"/>
    <lineage>
        <taxon>Bacteria</taxon>
        <taxon>Pseudomonadati</taxon>
        <taxon>Pseudomonadota</taxon>
        <taxon>Betaproteobacteria</taxon>
        <taxon>Burkholderiales</taxon>
        <taxon>Comamonadaceae</taxon>
        <taxon>Ramlibacter</taxon>
    </lineage>
</organism>
<dbReference type="Pfam" id="PF00111">
    <property type="entry name" value="Fer2"/>
    <property type="match status" value="1"/>
</dbReference>
<proteinExistence type="inferred from homology"/>
<reference evidence="10 11" key="1">
    <citation type="journal article" date="2020" name="Nature">
        <title>Bacterial chemolithoautotrophy via manganese oxidation.</title>
        <authorList>
            <person name="Yu H."/>
            <person name="Leadbetter J.R."/>
        </authorList>
    </citation>
    <scope>NUCLEOTIDE SEQUENCE [LARGE SCALE GENOMIC DNA]</scope>
    <source>
        <strain evidence="10 11">RBP-1</strain>
    </source>
</reference>
<keyword evidence="6" id="KW-0408">Iron</keyword>
<evidence type="ECO:0000256" key="4">
    <source>
        <dbReference type="ARBA" id="ARBA00022723"/>
    </source>
</evidence>
<dbReference type="InterPro" id="IPR012675">
    <property type="entry name" value="Beta-grasp_dom_sf"/>
</dbReference>
<gene>
    <name evidence="10" type="ORF">RAMLITH_16215</name>
</gene>
<accession>A0A7X6DHY7</accession>
<name>A0A7X6DHY7_9BURK</name>
<dbReference type="CDD" id="cd00207">
    <property type="entry name" value="fer2"/>
    <property type="match status" value="1"/>
</dbReference>
<dbReference type="PROSITE" id="PS51085">
    <property type="entry name" value="2FE2S_FER_2"/>
    <property type="match status" value="1"/>
</dbReference>
<comment type="caution">
    <text evidence="10">The sequence shown here is derived from an EMBL/GenBank/DDBJ whole genome shotgun (WGS) entry which is preliminary data.</text>
</comment>
<evidence type="ECO:0000313" key="11">
    <source>
        <dbReference type="Proteomes" id="UP000521868"/>
    </source>
</evidence>
<comment type="cofactor">
    <cofactor evidence="8">
        <name>[2Fe-2S] cluster</name>
        <dbReference type="ChEBI" id="CHEBI:190135"/>
    </cofactor>
</comment>
<evidence type="ECO:0000256" key="6">
    <source>
        <dbReference type="ARBA" id="ARBA00023004"/>
    </source>
</evidence>
<evidence type="ECO:0000256" key="3">
    <source>
        <dbReference type="ARBA" id="ARBA00022714"/>
    </source>
</evidence>
<keyword evidence="7" id="KW-0411">Iron-sulfur</keyword>
<keyword evidence="2" id="KW-0813">Transport</keyword>